<feature type="region of interest" description="Disordered" evidence="1">
    <location>
        <begin position="949"/>
        <end position="969"/>
    </location>
</feature>
<protein>
    <recommendedName>
        <fullName evidence="4">F-box domain-containing protein</fullName>
    </recommendedName>
</protein>
<keyword evidence="3" id="KW-1185">Reference proteome</keyword>
<dbReference type="Proteomes" id="UP000623467">
    <property type="component" value="Unassembled WGS sequence"/>
</dbReference>
<evidence type="ECO:0000256" key="1">
    <source>
        <dbReference type="SAM" id="MobiDB-lite"/>
    </source>
</evidence>
<comment type="caution">
    <text evidence="2">The sequence shown here is derived from an EMBL/GenBank/DDBJ whole genome shotgun (WGS) entry which is preliminary data.</text>
</comment>
<dbReference type="Gene3D" id="3.80.10.10">
    <property type="entry name" value="Ribonuclease Inhibitor"/>
    <property type="match status" value="2"/>
</dbReference>
<name>A0A8H6Z9Z6_9AGAR</name>
<dbReference type="PANTHER" id="PTHR13318">
    <property type="entry name" value="PARTNER OF PAIRED, ISOFORM B-RELATED"/>
    <property type="match status" value="1"/>
</dbReference>
<gene>
    <name evidence="2" type="ORF">MSAN_00565600</name>
</gene>
<evidence type="ECO:0000313" key="2">
    <source>
        <dbReference type="EMBL" id="KAF7373552.1"/>
    </source>
</evidence>
<proteinExistence type="predicted"/>
<dbReference type="EMBL" id="JACAZH010000003">
    <property type="protein sequence ID" value="KAF7373552.1"/>
    <property type="molecule type" value="Genomic_DNA"/>
</dbReference>
<dbReference type="OrthoDB" id="3543113at2759"/>
<dbReference type="GO" id="GO:0019005">
    <property type="term" value="C:SCF ubiquitin ligase complex"/>
    <property type="evidence" value="ECO:0007669"/>
    <property type="project" value="TreeGrafter"/>
</dbReference>
<organism evidence="2 3">
    <name type="scientific">Mycena sanguinolenta</name>
    <dbReference type="NCBI Taxonomy" id="230812"/>
    <lineage>
        <taxon>Eukaryota</taxon>
        <taxon>Fungi</taxon>
        <taxon>Dikarya</taxon>
        <taxon>Basidiomycota</taxon>
        <taxon>Agaricomycotina</taxon>
        <taxon>Agaricomycetes</taxon>
        <taxon>Agaricomycetidae</taxon>
        <taxon>Agaricales</taxon>
        <taxon>Marasmiineae</taxon>
        <taxon>Mycenaceae</taxon>
        <taxon>Mycena</taxon>
    </lineage>
</organism>
<dbReference type="PANTHER" id="PTHR13318:SF95">
    <property type="entry name" value="F-BOX PROTEIN YLR352W"/>
    <property type="match status" value="1"/>
</dbReference>
<reference evidence="2" key="1">
    <citation type="submission" date="2020-05" db="EMBL/GenBank/DDBJ databases">
        <title>Mycena genomes resolve the evolution of fungal bioluminescence.</title>
        <authorList>
            <person name="Tsai I.J."/>
        </authorList>
    </citation>
    <scope>NUCLEOTIDE SEQUENCE</scope>
    <source>
        <strain evidence="2">160909Yilan</strain>
    </source>
</reference>
<dbReference type="GO" id="GO:0031146">
    <property type="term" value="P:SCF-dependent proteasomal ubiquitin-dependent protein catabolic process"/>
    <property type="evidence" value="ECO:0007669"/>
    <property type="project" value="TreeGrafter"/>
</dbReference>
<dbReference type="SUPFAM" id="SSF52047">
    <property type="entry name" value="RNI-like"/>
    <property type="match status" value="2"/>
</dbReference>
<evidence type="ECO:0000313" key="3">
    <source>
        <dbReference type="Proteomes" id="UP000623467"/>
    </source>
</evidence>
<evidence type="ECO:0008006" key="4">
    <source>
        <dbReference type="Google" id="ProtNLM"/>
    </source>
</evidence>
<accession>A0A8H6Z9Z6</accession>
<sequence length="969" mass="106974">MHPLLECAELFQAITSHLDHPALAALAITCKALCEPALDALWEELLDLDRVLALFPDDLFIQGSIARPILSTDWTRPYFYVSRVKTLQIGDFPETEILQSMSPFSISSGLFPNLRRFHCESTVQDLIPLRFLLHSQLKTISLSFPPSVTNLSFLSALAVVCPHLTHVDIWFGGADYHPEVATVISTLVLALKALEYLELDIGIHTEALNLGLLPNLKALLLSRLPTKLEAGLFPRLQDLTIHRVGVVAILKLICSAVDLELVKISLGLFPATTSPQMAELMRGLKSVASLTSLKTLTLRPSPSDVNTVLADVMTADALRELSFFCRLTTICIEWSFGTDLDDKTFEVLTASWTQLANLQLVHKRTDTNLTLKSLLALARNCPRLQYLGLKIDAREVPEPPCVAPQRTLKSMQVASSPIQSAPKVAGYLSGIFPDVEHISSVPSEGPFQQNPLWVQVSEQLPVFVAVRKEEAEKVENKMMAFSLVLNLGPMHLILQLQTLATLARTCRALKEPALDALWEYLCELDCVLNLFPPGLFVQGRLARPILAADWTRPRPYVSRVKKLSIKGSNKGYAQILQVMGPFCPSGGPFPNLRCLQCLEVWQDLTPLRVLLQQQLKEVSLHFPPSIINLSLLSALAIICPHLTHVDIHLDGGVYCPGTDAVISTVFPALEALECLGITVDFHVGELHLGSLPKLTDLFLCGPTNLGNGSFPCLRDLKIQDVDAVWTTDLFRTAEDVNLVSLSLGLFPATTTSQMAELVRVLKSVVSPTCLSTLRLRPARGNMDAMPAHVMTADALRELSFFRGLKIVIIHSSFGPDVDDETLKILSASWTCLTELELTPRHADNTSLTLKSLAFLAQNCPHLLHLHLKIDAREVPELPDVAPQGTLESLHVGSSPIQSAPKVARYLSAIFPNVEHIQSDHSEEFREHRQLWEEVLERVPHFVAVREEAGKVQSKMGDDGLRTPPSHIVP</sequence>
<feature type="compositionally biased region" description="Basic and acidic residues" evidence="1">
    <location>
        <begin position="949"/>
        <end position="960"/>
    </location>
</feature>
<dbReference type="InterPro" id="IPR032675">
    <property type="entry name" value="LRR_dom_sf"/>
</dbReference>
<dbReference type="AlphaFoldDB" id="A0A8H6Z9Z6"/>